<dbReference type="AlphaFoldDB" id="A0A1W5DDQ7"/>
<dbReference type="Proteomes" id="UP000192927">
    <property type="component" value="Unassembled WGS sequence"/>
</dbReference>
<proteinExistence type="predicted"/>
<evidence type="ECO:0000259" key="2">
    <source>
        <dbReference type="Pfam" id="PF24864"/>
    </source>
</evidence>
<evidence type="ECO:0000256" key="1">
    <source>
        <dbReference type="SAM" id="MobiDB-lite"/>
    </source>
</evidence>
<sequence>MSIDVCQCLCTSCVCLTIPLWLPCYLLWYVSYRRQHPCSEKAFRARKKHRKANKPKPLPQRRQSLSTSFDPTLNAQSPLLSLPAELRLQIYNYVLGGKRIHLVSMPRSLGHIQCHSSVEIPHLSSCVPETRQDISAKNLVGFGPATIGILGTCRQVYTEAVEILYDTNTFSIENLWTLIDFSQGIPSKRLAAVTHLEIVWNLRKLPLNSTLPPTRGGETKYENHLWETFWDVVAHAMSGLADLRIRLTVGTAADCNLGLGWVKPLMQVHGLKRCKVIMQLREEGISPEATAILLFERKLEESMCAAG</sequence>
<dbReference type="PANTHER" id="PTHR38790">
    <property type="entry name" value="2EXR DOMAIN-CONTAINING PROTEIN-RELATED"/>
    <property type="match status" value="1"/>
</dbReference>
<name>A0A1W5DDQ7_9LECA</name>
<organism evidence="3 4">
    <name type="scientific">Lasallia pustulata</name>
    <dbReference type="NCBI Taxonomy" id="136370"/>
    <lineage>
        <taxon>Eukaryota</taxon>
        <taxon>Fungi</taxon>
        <taxon>Dikarya</taxon>
        <taxon>Ascomycota</taxon>
        <taxon>Pezizomycotina</taxon>
        <taxon>Lecanoromycetes</taxon>
        <taxon>OSLEUM clade</taxon>
        <taxon>Umbilicariomycetidae</taxon>
        <taxon>Umbilicariales</taxon>
        <taxon>Umbilicariaceae</taxon>
        <taxon>Lasallia</taxon>
    </lineage>
</organism>
<dbReference type="Pfam" id="PF24864">
    <property type="entry name" value="DUF7730"/>
    <property type="match status" value="1"/>
</dbReference>
<feature type="compositionally biased region" description="Polar residues" evidence="1">
    <location>
        <begin position="61"/>
        <end position="70"/>
    </location>
</feature>
<dbReference type="PANTHER" id="PTHR38790:SF4">
    <property type="entry name" value="2EXR DOMAIN-CONTAINING PROTEIN"/>
    <property type="match status" value="1"/>
</dbReference>
<keyword evidence="4" id="KW-1185">Reference proteome</keyword>
<dbReference type="InterPro" id="IPR056632">
    <property type="entry name" value="DUF7730"/>
</dbReference>
<feature type="compositionally biased region" description="Basic residues" evidence="1">
    <location>
        <begin position="44"/>
        <end position="54"/>
    </location>
</feature>
<evidence type="ECO:0000313" key="3">
    <source>
        <dbReference type="EMBL" id="SLM41181.1"/>
    </source>
</evidence>
<reference evidence="4" key="1">
    <citation type="submission" date="2017-03" db="EMBL/GenBank/DDBJ databases">
        <authorList>
            <person name="Sharma R."/>
            <person name="Thines M."/>
        </authorList>
    </citation>
    <scope>NUCLEOTIDE SEQUENCE [LARGE SCALE GENOMIC DNA]</scope>
</reference>
<accession>A0A1W5DDQ7</accession>
<protein>
    <recommendedName>
        <fullName evidence="2">DUF7730 domain-containing protein</fullName>
    </recommendedName>
</protein>
<feature type="region of interest" description="Disordered" evidence="1">
    <location>
        <begin position="44"/>
        <end position="70"/>
    </location>
</feature>
<feature type="domain" description="DUF7730" evidence="2">
    <location>
        <begin position="75"/>
        <end position="249"/>
    </location>
</feature>
<evidence type="ECO:0000313" key="4">
    <source>
        <dbReference type="Proteomes" id="UP000192927"/>
    </source>
</evidence>
<dbReference type="EMBL" id="FWEW01003806">
    <property type="protein sequence ID" value="SLM41181.1"/>
    <property type="molecule type" value="Genomic_DNA"/>
</dbReference>